<proteinExistence type="predicted"/>
<keyword evidence="1" id="KW-0175">Coiled coil</keyword>
<reference evidence="4" key="2">
    <citation type="submission" date="2019-10" db="EMBL/GenBank/DDBJ databases">
        <title>Conservation and host-specific expression of non-tandemly repeated heterogenous ribosome RNA gene in arbuscular mycorrhizal fungi.</title>
        <authorList>
            <person name="Maeda T."/>
            <person name="Kobayashi Y."/>
            <person name="Nakagawa T."/>
            <person name="Ezawa T."/>
            <person name="Yamaguchi K."/>
            <person name="Bino T."/>
            <person name="Nishimoto Y."/>
            <person name="Shigenobu S."/>
            <person name="Kawaguchi M."/>
        </authorList>
    </citation>
    <scope>NUCLEOTIDE SEQUENCE</scope>
    <source>
        <strain evidence="4">HR1</strain>
    </source>
</reference>
<name>A0A2Z6R8J3_9GLOM</name>
<protein>
    <submittedName>
        <fullName evidence="3">Uncharacterized protein</fullName>
    </submittedName>
</protein>
<evidence type="ECO:0000313" key="5">
    <source>
        <dbReference type="Proteomes" id="UP000247702"/>
    </source>
</evidence>
<dbReference type="Proteomes" id="UP000615446">
    <property type="component" value="Unassembled WGS sequence"/>
</dbReference>
<dbReference type="STRING" id="94130.A0A2Z6R8J3"/>
<keyword evidence="5" id="KW-1185">Reference proteome</keyword>
<evidence type="ECO:0000256" key="1">
    <source>
        <dbReference type="SAM" id="Coils"/>
    </source>
</evidence>
<accession>A0A2Z6R8J3</accession>
<feature type="coiled-coil region" evidence="1">
    <location>
        <begin position="47"/>
        <end position="260"/>
    </location>
</feature>
<dbReference type="EMBL" id="BLAL01000257">
    <property type="protein sequence ID" value="GES97323.1"/>
    <property type="molecule type" value="Genomic_DNA"/>
</dbReference>
<comment type="caution">
    <text evidence="3">The sequence shown here is derived from an EMBL/GenBank/DDBJ whole genome shotgun (WGS) entry which is preliminary data.</text>
</comment>
<dbReference type="OrthoDB" id="2365829at2759"/>
<dbReference type="EMBL" id="BEXD01001432">
    <property type="protein sequence ID" value="GBB94069.1"/>
    <property type="molecule type" value="Genomic_DNA"/>
</dbReference>
<reference evidence="3 5" key="1">
    <citation type="submission" date="2017-11" db="EMBL/GenBank/DDBJ databases">
        <title>The genome of Rhizophagus clarus HR1 reveals common genetic basis of auxotrophy among arbuscular mycorrhizal fungi.</title>
        <authorList>
            <person name="Kobayashi Y."/>
        </authorList>
    </citation>
    <scope>NUCLEOTIDE SEQUENCE [LARGE SCALE GENOMIC DNA]</scope>
    <source>
        <strain evidence="3 5">HR1</strain>
    </source>
</reference>
<feature type="coiled-coil region" evidence="1">
    <location>
        <begin position="296"/>
        <end position="386"/>
    </location>
</feature>
<dbReference type="AlphaFoldDB" id="A0A2Z6R8J3"/>
<dbReference type="Gene3D" id="1.10.287.950">
    <property type="entry name" value="Methyl-accepting chemotaxis protein"/>
    <property type="match status" value="1"/>
</dbReference>
<organism evidence="3 5">
    <name type="scientific">Rhizophagus clarus</name>
    <dbReference type="NCBI Taxonomy" id="94130"/>
    <lineage>
        <taxon>Eukaryota</taxon>
        <taxon>Fungi</taxon>
        <taxon>Fungi incertae sedis</taxon>
        <taxon>Mucoromycota</taxon>
        <taxon>Glomeromycotina</taxon>
        <taxon>Glomeromycetes</taxon>
        <taxon>Glomerales</taxon>
        <taxon>Glomeraceae</taxon>
        <taxon>Rhizophagus</taxon>
    </lineage>
</organism>
<feature type="compositionally biased region" description="Polar residues" evidence="2">
    <location>
        <begin position="30"/>
        <end position="41"/>
    </location>
</feature>
<feature type="region of interest" description="Disordered" evidence="2">
    <location>
        <begin position="15"/>
        <end position="44"/>
    </location>
</feature>
<sequence>MKRLKKIHFEKFMKNPTKKGKTIKDKNKTQNQVQQQPTTYDNESDEFERFKAAFQQVQLEKESLENENKSLKDEIIKKDQSFNDYENRLATYKEKYENVKKTLITLQNDRQELLDSFGTKYLELKRAFEELNQKYNDKNNSFEELKQEYNDQSNSFEEFKQKYNDQNDSFEELKQKYSNQSDKFEELNQKYKDQNANLEELKQKYINQKDNFEELKQKYSNQSDKFEELNQKYKNQNANLEELNQKYINQKNNFEESKRKRDEQILALEILKQKFKDQNYDFEKFKQKYKDQKVSFEELSQKYNDQGDNFEELKQKHEDQALAFEELKQKYKDQIGNLDELKQNKEYFESQYNISEQQLKEKNSLIKSLKQKNKDLEDEAAKYQSALGIATNFDFNVDDPNNNVKLGQDILSLQDTLENYVTNLKPKIDVDINKIRELLLKYGCQSKISDEEPNRPLIKAVLQRYALEEILAQADFYFESFKDSNKDHHLESKIISQVAVLNDLMKKFYNDRLGDDEITRITPIRLRQQVYTALGTRGFNDIRKIDGNISKHNFIDIVPNTINNMMDKCRKINDIKKKKYVNALAEDLVRNVVRIFYFRLRIQEPTAQYHWFHNNERINKSYMKGSWDEDEIEDMVVEVCCFPMIYKPEDDGDKICTPAKVFPIHIMKEQSLGEKLMDLGMSIGRKFNIYSSNDDSKFDELDEYDSDQANLTEPEEHFHDKTFNDQVIVY</sequence>
<evidence type="ECO:0000313" key="3">
    <source>
        <dbReference type="EMBL" id="GBB94069.1"/>
    </source>
</evidence>
<evidence type="ECO:0000256" key="2">
    <source>
        <dbReference type="SAM" id="MobiDB-lite"/>
    </source>
</evidence>
<gene>
    <name evidence="4" type="ORF">RCL2_002391800</name>
    <name evidence="3" type="ORF">RclHR1_22870003</name>
</gene>
<evidence type="ECO:0000313" key="4">
    <source>
        <dbReference type="EMBL" id="GES97323.1"/>
    </source>
</evidence>
<dbReference type="Proteomes" id="UP000247702">
    <property type="component" value="Unassembled WGS sequence"/>
</dbReference>